<reference evidence="1" key="1">
    <citation type="submission" date="2016-08" db="EMBL/GenBank/DDBJ databases">
        <authorList>
            <person name="Wang Bo."/>
            <person name="Zheng Fengrong."/>
            <person name="Wang Xin."/>
            <person name="Du Fei."/>
        </authorList>
    </citation>
    <scope>NUCLEOTIDE SEQUENCE</scope>
</reference>
<protein>
    <submittedName>
        <fullName evidence="1">Uncharacterized protein</fullName>
    </submittedName>
</protein>
<keyword evidence="1" id="KW-0150">Chloroplast</keyword>
<sequence length="113" mass="13656">MKTFINPLSKFLKTNYQYKRESCVRLRRIYENFLEILEKEDPYSKYYTFKQFRMDFDTLSSSSLYSEHIFIKQRKRVWCAINIQEKVSLNGEQPRINGIKKEMPPSKVGDLQN</sequence>
<organism evidence="1">
    <name type="scientific">Caulerpa okamurae</name>
    <dbReference type="NCBI Taxonomy" id="118247"/>
    <lineage>
        <taxon>Eukaryota</taxon>
        <taxon>Viridiplantae</taxon>
        <taxon>Chlorophyta</taxon>
        <taxon>core chlorophytes</taxon>
        <taxon>Ulvophyceae</taxon>
        <taxon>TCBD clade</taxon>
        <taxon>Bryopsidales</taxon>
        <taxon>Halimedineae</taxon>
        <taxon>Caulerpaceae</taxon>
        <taxon>Caulerpa</taxon>
    </lineage>
</organism>
<gene>
    <name evidence="1" type="primary">orf113</name>
</gene>
<geneLocation type="chloroplast" evidence="1"/>
<dbReference type="AlphaFoldDB" id="A0A3S6I558"/>
<name>A0A3S6I558_9CHLO</name>
<keyword evidence="1" id="KW-0934">Plastid</keyword>
<accession>A0A3S6I558</accession>
<dbReference type="EMBL" id="KX809677">
    <property type="protein sequence ID" value="ARR28438.1"/>
    <property type="molecule type" value="Genomic_DNA"/>
</dbReference>
<evidence type="ECO:0000313" key="1">
    <source>
        <dbReference type="EMBL" id="ARR28438.1"/>
    </source>
</evidence>
<proteinExistence type="predicted"/>